<dbReference type="AlphaFoldDB" id="A0AA89BD90"/>
<evidence type="ECO:0000313" key="2">
    <source>
        <dbReference type="EMBL" id="KAK3036508.1"/>
    </source>
</evidence>
<dbReference type="PANTHER" id="PTHR37391">
    <property type="entry name" value="E3 UBIQUITIN-PROTEIN LIGASE"/>
    <property type="match status" value="1"/>
</dbReference>
<keyword evidence="1" id="KW-1133">Transmembrane helix</keyword>
<dbReference type="Proteomes" id="UP001188597">
    <property type="component" value="Unassembled WGS sequence"/>
</dbReference>
<organism evidence="2 3">
    <name type="scientific">Escallonia herrerae</name>
    <dbReference type="NCBI Taxonomy" id="1293975"/>
    <lineage>
        <taxon>Eukaryota</taxon>
        <taxon>Viridiplantae</taxon>
        <taxon>Streptophyta</taxon>
        <taxon>Embryophyta</taxon>
        <taxon>Tracheophyta</taxon>
        <taxon>Spermatophyta</taxon>
        <taxon>Magnoliopsida</taxon>
        <taxon>eudicotyledons</taxon>
        <taxon>Gunneridae</taxon>
        <taxon>Pentapetalae</taxon>
        <taxon>asterids</taxon>
        <taxon>campanulids</taxon>
        <taxon>Escalloniales</taxon>
        <taxon>Escalloniaceae</taxon>
        <taxon>Escallonia</taxon>
    </lineage>
</organism>
<gene>
    <name evidence="2" type="ORF">RJ639_030522</name>
</gene>
<accession>A0AA89BD90</accession>
<keyword evidence="1" id="KW-0472">Membrane</keyword>
<dbReference type="PANTHER" id="PTHR37391:SF2">
    <property type="entry name" value="E3 UBIQUITIN-PROTEIN LIGASE"/>
    <property type="match status" value="1"/>
</dbReference>
<comment type="caution">
    <text evidence="2">The sequence shown here is derived from an EMBL/GenBank/DDBJ whole genome shotgun (WGS) entry which is preliminary data.</text>
</comment>
<feature type="transmembrane region" description="Helical" evidence="1">
    <location>
        <begin position="37"/>
        <end position="59"/>
    </location>
</feature>
<keyword evidence="3" id="KW-1185">Reference proteome</keyword>
<name>A0AA89BD90_9ASTE</name>
<dbReference type="EMBL" id="JAVXUP010000146">
    <property type="protein sequence ID" value="KAK3036508.1"/>
    <property type="molecule type" value="Genomic_DNA"/>
</dbReference>
<sequence>MPSSHSASPSENNQYPAPSSEMSLRLSIGIYLPSLPYYALLVQASAVTGMAASLIISSMSTEFSSSGKRRTVYVFVAYFILFTPIAIITLQSLILPLIVTLYAAMSASWLSENAYFSEEEGWRKMLQSLVPANGISVLHIRTGEPLALSRRNVLFNYSDCRLELSGNNYAALWPGDGKPGLWMNSISRMGAIYTLLVREEEIFIGERKRIGHYGLSLDRDENIELFLRIALGFLDAGEQIVARDLYWGAICDECKVGLQMERAEEMLVRCVEKPFCGRALLGVGPALSKLREV</sequence>
<evidence type="ECO:0000313" key="3">
    <source>
        <dbReference type="Proteomes" id="UP001188597"/>
    </source>
</evidence>
<proteinExistence type="predicted"/>
<protein>
    <submittedName>
        <fullName evidence="2">Uncharacterized protein</fullName>
    </submittedName>
</protein>
<keyword evidence="1" id="KW-0812">Transmembrane</keyword>
<feature type="transmembrane region" description="Helical" evidence="1">
    <location>
        <begin position="71"/>
        <end position="88"/>
    </location>
</feature>
<evidence type="ECO:0000256" key="1">
    <source>
        <dbReference type="SAM" id="Phobius"/>
    </source>
</evidence>
<reference evidence="2" key="1">
    <citation type="submission" date="2022-12" db="EMBL/GenBank/DDBJ databases">
        <title>Draft genome assemblies for two species of Escallonia (Escalloniales).</title>
        <authorList>
            <person name="Chanderbali A."/>
            <person name="Dervinis C."/>
            <person name="Anghel I."/>
            <person name="Soltis D."/>
            <person name="Soltis P."/>
            <person name="Zapata F."/>
        </authorList>
    </citation>
    <scope>NUCLEOTIDE SEQUENCE</scope>
    <source>
        <strain evidence="2">UCBG64.0493</strain>
        <tissue evidence="2">Leaf</tissue>
    </source>
</reference>